<keyword evidence="1" id="KW-0677">Repeat</keyword>
<evidence type="ECO:0000259" key="4">
    <source>
        <dbReference type="Pfam" id="PF17965"/>
    </source>
</evidence>
<evidence type="ECO:0000313" key="6">
    <source>
        <dbReference type="EMBL" id="RRK10338.1"/>
    </source>
</evidence>
<gene>
    <name evidence="6" type="ORF">D1831_08100</name>
</gene>
<feature type="compositionally biased region" description="Polar residues" evidence="2">
    <location>
        <begin position="2108"/>
        <end position="2121"/>
    </location>
</feature>
<dbReference type="Proteomes" id="UP000283633">
    <property type="component" value="Unassembled WGS sequence"/>
</dbReference>
<feature type="domain" description="Mub B2-like" evidence="5">
    <location>
        <begin position="1937"/>
        <end position="2025"/>
    </location>
</feature>
<evidence type="ECO:0000259" key="3">
    <source>
        <dbReference type="Pfam" id="PF06458"/>
    </source>
</evidence>
<feature type="domain" description="MucBP" evidence="3">
    <location>
        <begin position="719"/>
        <end position="771"/>
    </location>
</feature>
<evidence type="ECO:0000313" key="7">
    <source>
        <dbReference type="Proteomes" id="UP000283633"/>
    </source>
</evidence>
<evidence type="ECO:0000256" key="1">
    <source>
        <dbReference type="ARBA" id="ARBA00022737"/>
    </source>
</evidence>
<proteinExistence type="predicted"/>
<dbReference type="EMBL" id="QWZQ01000023">
    <property type="protein sequence ID" value="RRK10338.1"/>
    <property type="molecule type" value="Genomic_DNA"/>
</dbReference>
<dbReference type="Gene3D" id="2.60.40.4300">
    <property type="match status" value="3"/>
</dbReference>
<dbReference type="InterPro" id="IPR041495">
    <property type="entry name" value="Mub_B2"/>
</dbReference>
<dbReference type="Pfam" id="PF17965">
    <property type="entry name" value="MucBP_2"/>
    <property type="match status" value="1"/>
</dbReference>
<protein>
    <recommendedName>
        <fullName evidence="8">Gram-positive cocci surface proteins LPxTG domain-containing protein</fullName>
    </recommendedName>
</protein>
<dbReference type="InterPro" id="IPR041558">
    <property type="entry name" value="MucBP_2"/>
</dbReference>
<keyword evidence="7" id="KW-1185">Reference proteome</keyword>
<evidence type="ECO:0008006" key="8">
    <source>
        <dbReference type="Google" id="ProtNLM"/>
    </source>
</evidence>
<evidence type="ECO:0000259" key="5">
    <source>
        <dbReference type="Pfam" id="PF17966"/>
    </source>
</evidence>
<feature type="domain" description="MucBP" evidence="3">
    <location>
        <begin position="1539"/>
        <end position="1595"/>
    </location>
</feature>
<organism evidence="6 7">
    <name type="scientific">Lactiplantibacillus garii</name>
    <dbReference type="NCBI Taxonomy" id="2306423"/>
    <lineage>
        <taxon>Bacteria</taxon>
        <taxon>Bacillati</taxon>
        <taxon>Bacillota</taxon>
        <taxon>Bacilli</taxon>
        <taxon>Lactobacillales</taxon>
        <taxon>Lactobacillaceae</taxon>
        <taxon>Lactiplantibacillus</taxon>
    </lineage>
</organism>
<feature type="domain" description="Mucin binding" evidence="4">
    <location>
        <begin position="1700"/>
        <end position="1766"/>
    </location>
</feature>
<dbReference type="Pfam" id="PF17966">
    <property type="entry name" value="Muc_B2"/>
    <property type="match status" value="3"/>
</dbReference>
<evidence type="ECO:0000256" key="2">
    <source>
        <dbReference type="SAM" id="MobiDB-lite"/>
    </source>
</evidence>
<accession>A0A3R8KED6</accession>
<feature type="domain" description="MucBP" evidence="3">
    <location>
        <begin position="883"/>
        <end position="941"/>
    </location>
</feature>
<sequence length="2147" mass="235971">MILDNDPSNDPDYLASYGFTTNLTDVLESGINLKITVPDGIHFTGLTTPDDLVNSSQYLPNTTAYAYQLTYRDGTTENGIAAAGTKIVATNRTKQVASIVLTPNYLAAGAYTTKKAFTLEGTLLSTYSDGSLVQVGDKLNFTNEISYVANPEIKQTNVKTQTVGVPTAYVYGGVQFQKSTTPGENVAGSMNVWPTGNNTHTTYEVFEPTFYYVLPAASRYIGFSSGKKEDEAKAKISESFTDDGRTVIKIDFKGTGMYINTNLSGNIQVNLGNSIDALPGSYPYELYIYSPVTKLAQTEHVTNTSYTDGNADAIKFGSGNWIISVASTLTESVFAQGNQDFSPETTGRSDDRGSDTATFYTNIVSTFQNGTASNVVSLLNLPNINDGKSGYTFQLSGPITLPSHYTTTNGASGTAINGTVLYSPSLQTVTNGQLIDTTGYLTADKVTDWSAIRSIIIQLNNFGNLSATGRIKIAGKIVGEKTDFHHLAGTTGYLQTNMEINQQLSTSETSLSVTGTSTVTARLHYVDANGEDQYIALDDLSQSLKNNNDVLKDIYPKLITDFNATDQALIPKNYVQGSESYHYITTALTPTRIGDVATYDTDGEIIQYELVHQHDTSLTAQTTDTVHYDGLPESKLPKDKTVTVDWTGDRDQVTGVTVYKPVVSDSTNLTIKTLPVPGYDPDQAEVIFTPQQLTVSEADKLPQDEKVTVTYRAQQQSFTIKYVDDDDKESQVGDVIQETGLTDTPYNWTATAPDRYELAPNYEINYQGQFKPGIPNVVIHLIHHHTLSETTSYDNVTYTGLPAELLPADQQITVHWTVDKDDVLQTVTYLPKASKITYGIKSFDGYTVSPNAAEGSFTHTTSNKAPQDETQTVQYTAQQQSFTIKYVDDDDKGSQVGDVIQEAGLTDTPYNWTATAPDNYELKPGQILSGAGTFSVNMTDVVIHLVHHHTFAFMTSYDDVTYTGLPADKLPTKQHLTVNWTVDKDDVWKSVAYIPAARTVTYKIDHFAGYTVDPNEVSGVFTHITSHQFPTDQHQTITYTAQEQLFTIQYVDDDRNQAQVGVLIKKTGNTDTAYQWIAVAPSKYILATDQPLNGSGIFSPNMPNVVIHLVHQHSLSQVTSYDKVIYQGLPAWKKPANQQLAVNWTVNQDNVSNVTTYTPTATTIAYEIKFFDGYTVDPNPTQGYFIHRELTTLPQNETQTVSYTPQKQTFTIQYVDDDNHGVQVGLLTEKSGLTDTAFHWEAVAPTNYWLATNQKTDDAGRFEARMANVVIHLVHQHTFASMTSYDQVTYTGLPASKLPTKQRFAVNWIVDWDDIANTAIYMPTTTPVTYDIEHFAGYTVEPNMMTGTFTHTISTVTPHDEMQTVTYTAQSQSFMLQYVDDDEGGKPVGQVTTETGPMDAAYVWTAIAPDNYELATNQRTSGAGFFGVDMDNVVIHLVHRHALSQLISYDTLIYQGLPQEKLPNSQKFAVNWLVDQDEVLGTATYQTPSSKVSYSIKHFAGYTVDSAATAGTFIHAMTGVAPHDETQVVTYTAQVQFFTIQYVDDDENGQQVGDLKIESGNTDTPYHWNATSPANYALTAGYPTNGAGSFTVNMPNVVIHLRHQHDRSLTAKTTDTVTYTGLPASKYQPNQQLTINWTGDRDQVTGTVVYTPTTGGQTFNTPQIDGYRADQNEITFTPGKLTQKPMDLSQTVTYMPQIQFVNIKYVDDDCNGAQVGKITKQRGWTDAPYSWTAQTPKNYELVPGQATSGQGTFATDGNFIIIHVQHVHQLTTLTTVVRVDYTGLPASEAQSQRSRLINWQMNTDLVTRTQTYIPKPTTVVITTPTIAGYTADKKTVIFKADNTTMPPVDRQITVTYTAQPARMVVQYVDETLGKSMPELDTVLIGVTDQTGQYVVVIPQGYQLGKGQHATVNYHLTVTSAMQPLIVYLDHQFKAGTMQTVRTIHYTVMGAAQLAPQATVQTAWWNTSTDLVTHELTASAQTGYTAVLVPQIKGYVASQTSVPGISVAEIEAHGLDNQQVLVTYTALPKVSVQPKTPVKSETPAQPKAPVRLGQSTQPEAPVKPVGPQQGVQLEKAQPHRVTLIKPTSIPIRSHSVTQPSITTKRDTQHSTTELPQTNEQSRGNGALLGELLLSLLALVGVDRKKWHN</sequence>
<name>A0A3R8KED6_9LACO</name>
<dbReference type="InterPro" id="IPR009459">
    <property type="entry name" value="MucBP_dom"/>
</dbReference>
<feature type="domain" description="Mub B2-like" evidence="5">
    <location>
        <begin position="615"/>
        <end position="714"/>
    </location>
</feature>
<feature type="domain" description="Mub B2-like" evidence="5">
    <location>
        <begin position="1607"/>
        <end position="1696"/>
    </location>
</feature>
<feature type="region of interest" description="Disordered" evidence="2">
    <location>
        <begin position="2031"/>
        <end position="2121"/>
    </location>
</feature>
<reference evidence="6 7" key="1">
    <citation type="submission" date="2018-08" db="EMBL/GenBank/DDBJ databases">
        <title>Genome Lactobacillus garii FI11369.</title>
        <authorList>
            <person name="Diaz M."/>
            <person name="Narbad A."/>
        </authorList>
    </citation>
    <scope>NUCLEOTIDE SEQUENCE [LARGE SCALE GENOMIC DNA]</scope>
    <source>
        <strain evidence="6 7">FI11369</strain>
    </source>
</reference>
<dbReference type="Pfam" id="PF06458">
    <property type="entry name" value="MucBP"/>
    <property type="match status" value="3"/>
</dbReference>
<dbReference type="Gene3D" id="3.10.20.320">
    <property type="entry name" value="Putative peptidoglycan bound protein (lpxtg motif)"/>
    <property type="match status" value="8"/>
</dbReference>
<comment type="caution">
    <text evidence="6">The sequence shown here is derived from an EMBL/GenBank/DDBJ whole genome shotgun (WGS) entry which is preliminary data.</text>
</comment>